<protein>
    <submittedName>
        <fullName evidence="6">NAD(P)/FAD-dependent oxidoreductase</fullName>
    </submittedName>
</protein>
<sequence>MSVQYDVTIIGGGIAGLQAAIQLGRYKHKIAVIDSNDGRSTICRSYHNILGWPDGVSGQTLRNLGKLQAEKLGVSFIQNEVTMVEKTEGFFKLYCRGGDSYFAKRLLLATGVKDNIPPIKNIYKCLGLTIYVCPDCDGYEVVDKHVIVIGSGKSGANMALTLTYFTKDITFINHDWKKLDSELLSKLEQSGITHIQDDTEEVLLEEGTENFVGVRLKSGEVIKGDRGFLGFPGNEVRSELATQLGIERTENKHIIVDPRTKKTNVEHVWAAGDIAVHSEQTTIAMGDGMQAAIWIHKSLLDEKTCD</sequence>
<comment type="cofactor">
    <cofactor evidence="1">
        <name>FAD</name>
        <dbReference type="ChEBI" id="CHEBI:57692"/>
    </cofactor>
</comment>
<dbReference type="Proteomes" id="UP001597227">
    <property type="component" value="Unassembled WGS sequence"/>
</dbReference>
<evidence type="ECO:0000313" key="6">
    <source>
        <dbReference type="EMBL" id="MFD1781430.1"/>
    </source>
</evidence>
<proteinExistence type="predicted"/>
<reference evidence="7" key="1">
    <citation type="journal article" date="2019" name="Int. J. Syst. Evol. Microbiol.">
        <title>The Global Catalogue of Microorganisms (GCM) 10K type strain sequencing project: providing services to taxonomists for standard genome sequencing and annotation.</title>
        <authorList>
            <consortium name="The Broad Institute Genomics Platform"/>
            <consortium name="The Broad Institute Genome Sequencing Center for Infectious Disease"/>
            <person name="Wu L."/>
            <person name="Ma J."/>
        </authorList>
    </citation>
    <scope>NUCLEOTIDE SEQUENCE [LARGE SCALE GENOMIC DNA]</scope>
    <source>
        <strain evidence="7">CCUG 15531</strain>
    </source>
</reference>
<dbReference type="EMBL" id="JBHUEK010000034">
    <property type="protein sequence ID" value="MFD1781430.1"/>
    <property type="molecule type" value="Genomic_DNA"/>
</dbReference>
<feature type="domain" description="FAD/NAD(P)-binding" evidence="5">
    <location>
        <begin position="5"/>
        <end position="288"/>
    </location>
</feature>
<dbReference type="SUPFAM" id="SSF51905">
    <property type="entry name" value="FAD/NAD(P)-binding domain"/>
    <property type="match status" value="1"/>
</dbReference>
<comment type="subunit">
    <text evidence="2">Homodimer.</text>
</comment>
<dbReference type="RefSeq" id="WP_388041598.1">
    <property type="nucleotide sequence ID" value="NZ_JBHUEK010000034.1"/>
</dbReference>
<keyword evidence="3" id="KW-0285">Flavoprotein</keyword>
<keyword evidence="7" id="KW-1185">Reference proteome</keyword>
<dbReference type="PANTHER" id="PTHR48105">
    <property type="entry name" value="THIOREDOXIN REDUCTASE 1-RELATED-RELATED"/>
    <property type="match status" value="1"/>
</dbReference>
<dbReference type="InterPro" id="IPR050097">
    <property type="entry name" value="Ferredoxin-NADP_redctase_2"/>
</dbReference>
<name>A0ABW4MYC2_9BACI</name>
<keyword evidence="4" id="KW-0560">Oxidoreductase</keyword>
<evidence type="ECO:0000256" key="4">
    <source>
        <dbReference type="ARBA" id="ARBA00023002"/>
    </source>
</evidence>
<dbReference type="PRINTS" id="PR00469">
    <property type="entry name" value="PNDRDTASEII"/>
</dbReference>
<evidence type="ECO:0000259" key="5">
    <source>
        <dbReference type="Pfam" id="PF07992"/>
    </source>
</evidence>
<comment type="caution">
    <text evidence="6">The sequence shown here is derived from an EMBL/GenBank/DDBJ whole genome shotgun (WGS) entry which is preliminary data.</text>
</comment>
<accession>A0ABW4MYC2</accession>
<gene>
    <name evidence="6" type="ORF">ACFSFW_22550</name>
</gene>
<organism evidence="6 7">
    <name type="scientific">Fredinandcohnia salidurans</name>
    <dbReference type="NCBI Taxonomy" id="2595041"/>
    <lineage>
        <taxon>Bacteria</taxon>
        <taxon>Bacillati</taxon>
        <taxon>Bacillota</taxon>
        <taxon>Bacilli</taxon>
        <taxon>Bacillales</taxon>
        <taxon>Bacillaceae</taxon>
        <taxon>Fredinandcohnia</taxon>
    </lineage>
</organism>
<dbReference type="Gene3D" id="3.50.50.60">
    <property type="entry name" value="FAD/NAD(P)-binding domain"/>
    <property type="match status" value="2"/>
</dbReference>
<dbReference type="InterPro" id="IPR023753">
    <property type="entry name" value="FAD/NAD-binding_dom"/>
</dbReference>
<evidence type="ECO:0000313" key="7">
    <source>
        <dbReference type="Proteomes" id="UP001597227"/>
    </source>
</evidence>
<evidence type="ECO:0000256" key="1">
    <source>
        <dbReference type="ARBA" id="ARBA00001974"/>
    </source>
</evidence>
<dbReference type="Pfam" id="PF07992">
    <property type="entry name" value="Pyr_redox_2"/>
    <property type="match status" value="1"/>
</dbReference>
<dbReference type="InterPro" id="IPR036188">
    <property type="entry name" value="FAD/NAD-bd_sf"/>
</dbReference>
<dbReference type="PRINTS" id="PR00368">
    <property type="entry name" value="FADPNR"/>
</dbReference>
<evidence type="ECO:0000256" key="3">
    <source>
        <dbReference type="ARBA" id="ARBA00022630"/>
    </source>
</evidence>
<evidence type="ECO:0000256" key="2">
    <source>
        <dbReference type="ARBA" id="ARBA00011738"/>
    </source>
</evidence>